<name>A0AAN8GDJ5_TRICO</name>
<keyword evidence="2" id="KW-1185">Reference proteome</keyword>
<gene>
    <name evidence="1" type="ORF">GCK32_001143</name>
</gene>
<protein>
    <submittedName>
        <fullName evidence="1">Uncharacterized protein</fullName>
    </submittedName>
</protein>
<reference evidence="1 2" key="1">
    <citation type="submission" date="2019-10" db="EMBL/GenBank/DDBJ databases">
        <title>Assembly and Annotation for the nematode Trichostrongylus colubriformis.</title>
        <authorList>
            <person name="Martin J."/>
        </authorList>
    </citation>
    <scope>NUCLEOTIDE SEQUENCE [LARGE SCALE GENOMIC DNA]</scope>
    <source>
        <strain evidence="1">G859</strain>
        <tissue evidence="1">Whole worm</tissue>
    </source>
</reference>
<comment type="caution">
    <text evidence="1">The sequence shown here is derived from an EMBL/GenBank/DDBJ whole genome shotgun (WGS) entry which is preliminary data.</text>
</comment>
<proteinExistence type="predicted"/>
<evidence type="ECO:0000313" key="1">
    <source>
        <dbReference type="EMBL" id="KAK5983528.1"/>
    </source>
</evidence>
<dbReference type="EMBL" id="WIXE01003903">
    <property type="protein sequence ID" value="KAK5983528.1"/>
    <property type="molecule type" value="Genomic_DNA"/>
</dbReference>
<dbReference type="Proteomes" id="UP001331761">
    <property type="component" value="Unassembled WGS sequence"/>
</dbReference>
<evidence type="ECO:0000313" key="2">
    <source>
        <dbReference type="Proteomes" id="UP001331761"/>
    </source>
</evidence>
<accession>A0AAN8GDJ5</accession>
<sequence length="100" mass="11896">MVRLGAQPALLKKTDQCRLQNSSLLYHRPRDEVTPDGTFLTLESSLTVLLQMDDRKVCRRISRICNQRQFAWQYHRFKATAYQPTCLYYRISLRLLADRF</sequence>
<organism evidence="1 2">
    <name type="scientific">Trichostrongylus colubriformis</name>
    <name type="common">Black scour worm</name>
    <dbReference type="NCBI Taxonomy" id="6319"/>
    <lineage>
        <taxon>Eukaryota</taxon>
        <taxon>Metazoa</taxon>
        <taxon>Ecdysozoa</taxon>
        <taxon>Nematoda</taxon>
        <taxon>Chromadorea</taxon>
        <taxon>Rhabditida</taxon>
        <taxon>Rhabditina</taxon>
        <taxon>Rhabditomorpha</taxon>
        <taxon>Strongyloidea</taxon>
        <taxon>Trichostrongylidae</taxon>
        <taxon>Trichostrongylus</taxon>
    </lineage>
</organism>
<dbReference type="AlphaFoldDB" id="A0AAN8GDJ5"/>